<name>A0ABW5IEX6_9PSEU</name>
<dbReference type="InterPro" id="IPR000792">
    <property type="entry name" value="Tscrpt_reg_LuxR_C"/>
</dbReference>
<dbReference type="SUPFAM" id="SSF46894">
    <property type="entry name" value="C-terminal effector domain of the bipartite response regulators"/>
    <property type="match status" value="1"/>
</dbReference>
<dbReference type="CDD" id="cd06170">
    <property type="entry name" value="LuxR_C_like"/>
    <property type="match status" value="1"/>
</dbReference>
<dbReference type="PROSITE" id="PS50043">
    <property type="entry name" value="HTH_LUXR_2"/>
    <property type="match status" value="1"/>
</dbReference>
<protein>
    <submittedName>
        <fullName evidence="5">Response regulator transcription factor</fullName>
    </submittedName>
</protein>
<evidence type="ECO:0000256" key="1">
    <source>
        <dbReference type="ARBA" id="ARBA00023015"/>
    </source>
</evidence>
<keyword evidence="3" id="KW-0804">Transcription</keyword>
<keyword evidence="2" id="KW-0238">DNA-binding</keyword>
<accession>A0ABW5IEX6</accession>
<dbReference type="PANTHER" id="PTHR44688">
    <property type="entry name" value="DNA-BINDING TRANSCRIPTIONAL ACTIVATOR DEVR_DOSR"/>
    <property type="match status" value="1"/>
</dbReference>
<feature type="domain" description="HTH luxR-type" evidence="4">
    <location>
        <begin position="278"/>
        <end position="341"/>
    </location>
</feature>
<dbReference type="SMART" id="SM00421">
    <property type="entry name" value="HTH_LUXR"/>
    <property type="match status" value="1"/>
</dbReference>
<dbReference type="Proteomes" id="UP001597542">
    <property type="component" value="Unassembled WGS sequence"/>
</dbReference>
<sequence>MAPTIDAVSRTTLGAAGEADTLHELAAEFSRILGPGLPHDGYACLMGGVDPATGTVVMRAGKTGYGLRAGFRMAHHCRTNRYLNPALGGSLAAMLDSGRPATRATEAVNELMAAEGIGIDLRIALTVRGRTWGAFGLTREHGANPFTADEIRYAERLSGPLTAAVRRFAAGIPTSPARGSVPGTLVLDRDDRITAATPAGREWLRDLAANPARGGEPGPEIVLVNPVVAARRGGPPAVSTVPTSRGWASIHAQPLHGARPGDVAVTVQTASAADLLSAVATCRGITDREKAVVEQALGGLPIKQIARRLDLSAHTVNDYFKAIYRKFGVTSREELFTVLTR</sequence>
<evidence type="ECO:0000256" key="2">
    <source>
        <dbReference type="ARBA" id="ARBA00023125"/>
    </source>
</evidence>
<reference evidence="6" key="1">
    <citation type="journal article" date="2019" name="Int. J. Syst. Evol. Microbiol.">
        <title>The Global Catalogue of Microorganisms (GCM) 10K type strain sequencing project: providing services to taxonomists for standard genome sequencing and annotation.</title>
        <authorList>
            <consortium name="The Broad Institute Genomics Platform"/>
            <consortium name="The Broad Institute Genome Sequencing Center for Infectious Disease"/>
            <person name="Wu L."/>
            <person name="Ma J."/>
        </authorList>
    </citation>
    <scope>NUCLEOTIDE SEQUENCE [LARGE SCALE GENOMIC DNA]</scope>
    <source>
        <strain evidence="6">CGMCC 4.7638</strain>
    </source>
</reference>
<keyword evidence="1" id="KW-0805">Transcription regulation</keyword>
<proteinExistence type="predicted"/>
<dbReference type="Pfam" id="PF00196">
    <property type="entry name" value="GerE"/>
    <property type="match status" value="1"/>
</dbReference>
<dbReference type="PANTHER" id="PTHR44688:SF16">
    <property type="entry name" value="DNA-BINDING TRANSCRIPTIONAL ACTIVATOR DEVR_DOSR"/>
    <property type="match status" value="1"/>
</dbReference>
<organism evidence="5 6">
    <name type="scientific">Amycolatopsis albidoflavus</name>
    <dbReference type="NCBI Taxonomy" id="102226"/>
    <lineage>
        <taxon>Bacteria</taxon>
        <taxon>Bacillati</taxon>
        <taxon>Actinomycetota</taxon>
        <taxon>Actinomycetes</taxon>
        <taxon>Pseudonocardiales</taxon>
        <taxon>Pseudonocardiaceae</taxon>
        <taxon>Amycolatopsis</taxon>
    </lineage>
</organism>
<evidence type="ECO:0000256" key="3">
    <source>
        <dbReference type="ARBA" id="ARBA00023163"/>
    </source>
</evidence>
<comment type="caution">
    <text evidence="5">The sequence shown here is derived from an EMBL/GenBank/DDBJ whole genome shotgun (WGS) entry which is preliminary data.</text>
</comment>
<dbReference type="PRINTS" id="PR00038">
    <property type="entry name" value="HTHLUXR"/>
</dbReference>
<evidence type="ECO:0000313" key="5">
    <source>
        <dbReference type="EMBL" id="MFD2487773.1"/>
    </source>
</evidence>
<dbReference type="EMBL" id="JBHUKQ010000033">
    <property type="protein sequence ID" value="MFD2487773.1"/>
    <property type="molecule type" value="Genomic_DNA"/>
</dbReference>
<dbReference type="InterPro" id="IPR016032">
    <property type="entry name" value="Sig_transdc_resp-reg_C-effctor"/>
</dbReference>
<dbReference type="InterPro" id="IPR036388">
    <property type="entry name" value="WH-like_DNA-bd_sf"/>
</dbReference>
<dbReference type="RefSeq" id="WP_344264188.1">
    <property type="nucleotide sequence ID" value="NZ_BAAAHV010000001.1"/>
</dbReference>
<gene>
    <name evidence="5" type="ORF">ACFSUT_46385</name>
</gene>
<evidence type="ECO:0000313" key="6">
    <source>
        <dbReference type="Proteomes" id="UP001597542"/>
    </source>
</evidence>
<evidence type="ECO:0000259" key="4">
    <source>
        <dbReference type="PROSITE" id="PS50043"/>
    </source>
</evidence>
<keyword evidence="6" id="KW-1185">Reference proteome</keyword>
<dbReference type="Gene3D" id="1.10.10.10">
    <property type="entry name" value="Winged helix-like DNA-binding domain superfamily/Winged helix DNA-binding domain"/>
    <property type="match status" value="1"/>
</dbReference>